<dbReference type="EC" id="2.4.1.284" evidence="3"/>
<dbReference type="SUPFAM" id="SSF53756">
    <property type="entry name" value="UDP-Glycosyltransferase/glycogen phosphorylase"/>
    <property type="match status" value="1"/>
</dbReference>
<feature type="domain" description="Glycosyltransferase subfamily 4-like N-terminal" evidence="2">
    <location>
        <begin position="40"/>
        <end position="155"/>
    </location>
</feature>
<dbReference type="Gene3D" id="3.40.50.2000">
    <property type="entry name" value="Glycogen Phosphorylase B"/>
    <property type="match status" value="2"/>
</dbReference>
<dbReference type="InterPro" id="IPR001296">
    <property type="entry name" value="Glyco_trans_1"/>
</dbReference>
<dbReference type="GO" id="GO:0102318">
    <property type="term" value="F:2-deoxystreptamine glucosyltransferase activity"/>
    <property type="evidence" value="ECO:0007669"/>
    <property type="project" value="UniProtKB-EC"/>
</dbReference>
<dbReference type="PANTHER" id="PTHR12526:SF634">
    <property type="entry name" value="BLL3361 PROTEIN"/>
    <property type="match status" value="1"/>
</dbReference>
<dbReference type="InterPro" id="IPR028098">
    <property type="entry name" value="Glyco_trans_4-like_N"/>
</dbReference>
<evidence type="ECO:0000259" key="2">
    <source>
        <dbReference type="Pfam" id="PF13439"/>
    </source>
</evidence>
<organism evidence="3 4">
    <name type="scientific">Pseudidiomarina piscicola</name>
    <dbReference type="NCBI Taxonomy" id="2614830"/>
    <lineage>
        <taxon>Bacteria</taxon>
        <taxon>Pseudomonadati</taxon>
        <taxon>Pseudomonadota</taxon>
        <taxon>Gammaproteobacteria</taxon>
        <taxon>Alteromonadales</taxon>
        <taxon>Idiomarinaceae</taxon>
        <taxon>Pseudidiomarina</taxon>
    </lineage>
</organism>
<sequence>MIYLVATAIKHGKGGISTALSGVVEVLKKEHHDVQLVESHQGNKSKWRSFRHAHKLLLSARNGDVVWLHGARWLSLLRKSLLALGPKRRGATVVLHLHGIEAIHYLQHPLGRWLMQRVVNRCDGLVVLTPWWKRELGQYLTFPEARIHIMPNTLDQGLMELAKRPRTRSSIALNESVQMLCMTRLEEGKNVAAAIATLQFLPRSYQLTIAGDGAEFERLKLLTQQLNLSDRVAFLGWVPYSEKNDVLRQMDVFLLPSELDSFGMGFLEAMAAGLPVIAVAYGPINDVVPKCAGELVASPTPQLLASAVTNVVCEHSERSDYAKRYVLKHYRADTVVQAFIEFVQQLDSTPE</sequence>
<gene>
    <name evidence="3" type="primary">kanF</name>
    <name evidence="3" type="ORF">PSI9734_01597</name>
</gene>
<dbReference type="GO" id="GO:1901135">
    <property type="term" value="P:carbohydrate derivative metabolic process"/>
    <property type="evidence" value="ECO:0007669"/>
    <property type="project" value="UniProtKB-ARBA"/>
</dbReference>
<evidence type="ECO:0000259" key="1">
    <source>
        <dbReference type="Pfam" id="PF00534"/>
    </source>
</evidence>
<proteinExistence type="predicted"/>
<dbReference type="EMBL" id="CADCXY010000003">
    <property type="protein sequence ID" value="CAB0151184.1"/>
    <property type="molecule type" value="Genomic_DNA"/>
</dbReference>
<name>A0A6S6WNW0_9GAMM</name>
<dbReference type="RefSeq" id="WP_173920574.1">
    <property type="nucleotide sequence ID" value="NZ_CADCXY010000003.1"/>
</dbReference>
<accession>A0A6S6WNW0</accession>
<keyword evidence="3" id="KW-0808">Transferase</keyword>
<dbReference type="Pfam" id="PF00534">
    <property type="entry name" value="Glycos_transf_1"/>
    <property type="match status" value="1"/>
</dbReference>
<dbReference type="PANTHER" id="PTHR12526">
    <property type="entry name" value="GLYCOSYLTRANSFERASE"/>
    <property type="match status" value="1"/>
</dbReference>
<protein>
    <submittedName>
        <fullName evidence="3">2-deoxystreptamine glucosyltransferase</fullName>
        <ecNumber evidence="3">2.4.1.284</ecNumber>
    </submittedName>
</protein>
<dbReference type="Proteomes" id="UP000481517">
    <property type="component" value="Unassembled WGS sequence"/>
</dbReference>
<dbReference type="AlphaFoldDB" id="A0A6S6WNW0"/>
<dbReference type="Pfam" id="PF13439">
    <property type="entry name" value="Glyco_transf_4"/>
    <property type="match status" value="1"/>
</dbReference>
<dbReference type="CDD" id="cd03801">
    <property type="entry name" value="GT4_PimA-like"/>
    <property type="match status" value="1"/>
</dbReference>
<reference evidence="3 4" key="1">
    <citation type="submission" date="2020-02" db="EMBL/GenBank/DDBJ databases">
        <authorList>
            <person name="Rodrigo-Torres L."/>
            <person name="Arahal R. D."/>
            <person name="Lucena T."/>
        </authorList>
    </citation>
    <scope>NUCLEOTIDE SEQUENCE [LARGE SCALE GENOMIC DNA]</scope>
    <source>
        <strain evidence="3 4">CECT 9734</strain>
    </source>
</reference>
<feature type="domain" description="Glycosyl transferase family 1" evidence="1">
    <location>
        <begin position="174"/>
        <end position="322"/>
    </location>
</feature>
<keyword evidence="3" id="KW-0328">Glycosyltransferase</keyword>
<keyword evidence="4" id="KW-1185">Reference proteome</keyword>
<evidence type="ECO:0000313" key="3">
    <source>
        <dbReference type="EMBL" id="CAB0151184.1"/>
    </source>
</evidence>
<evidence type="ECO:0000313" key="4">
    <source>
        <dbReference type="Proteomes" id="UP000481517"/>
    </source>
</evidence>